<protein>
    <submittedName>
        <fullName evidence="2">Uncharacterized protein</fullName>
    </submittedName>
</protein>
<dbReference type="EMBL" id="MU003794">
    <property type="protein sequence ID" value="KAF2721026.1"/>
    <property type="molecule type" value="Genomic_DNA"/>
</dbReference>
<evidence type="ECO:0000313" key="2">
    <source>
        <dbReference type="EMBL" id="KAF2721026.1"/>
    </source>
</evidence>
<feature type="region of interest" description="Disordered" evidence="1">
    <location>
        <begin position="1"/>
        <end position="187"/>
    </location>
</feature>
<comment type="caution">
    <text evidence="2">The sequence shown here is derived from an EMBL/GenBank/DDBJ whole genome shotgun (WGS) entry which is preliminary data.</text>
</comment>
<accession>A0A9P4Q9T4</accession>
<organism evidence="2 3">
    <name type="scientific">Polychaeton citri CBS 116435</name>
    <dbReference type="NCBI Taxonomy" id="1314669"/>
    <lineage>
        <taxon>Eukaryota</taxon>
        <taxon>Fungi</taxon>
        <taxon>Dikarya</taxon>
        <taxon>Ascomycota</taxon>
        <taxon>Pezizomycotina</taxon>
        <taxon>Dothideomycetes</taxon>
        <taxon>Dothideomycetidae</taxon>
        <taxon>Capnodiales</taxon>
        <taxon>Capnodiaceae</taxon>
        <taxon>Polychaeton</taxon>
    </lineage>
</organism>
<sequence length="408" mass="45994">MHSDDQPNARKDPARSKRQSNSIDDIHLDDRGVANVPQDDTARLPQLTHSRKTRLKAARPGAQLPTVAWDAQVRSAASTQLSDPAGVTTSSERAETFRMPDKPASAYPGSRWTRVDGRLSRSPQHGGSSHASTSSAARESDYPRESSGVGAQHTDEPRGQSRAPQEEQERGSTAPDSPSPERQWIDTTEIWRRQALRRAGRESPGPGDPDLKQLDYFMAIKRVRIIDGKEGTEIGPQLSESEIWAARQSGRLLFNYNSDARITIQEAQVSGIYDLRRSPDGRALEYLVDGVCPEQPLRRVWLRGNCFGNPYWANRVEEFVESNQVWEQFLDGLQCCTQQPTVGEQIARDTVCSSDISPCYRYVYFQVCRAGDTIEDGEMRRWVNGEDLEAPVWDEPLHYYWLKVEGRH</sequence>
<feature type="compositionally biased region" description="Basic and acidic residues" evidence="1">
    <location>
        <begin position="153"/>
        <end position="170"/>
    </location>
</feature>
<feature type="compositionally biased region" description="Low complexity" evidence="1">
    <location>
        <begin position="128"/>
        <end position="137"/>
    </location>
</feature>
<feature type="compositionally biased region" description="Polar residues" evidence="1">
    <location>
        <begin position="75"/>
        <end position="91"/>
    </location>
</feature>
<dbReference type="AlphaFoldDB" id="A0A9P4Q9T4"/>
<feature type="compositionally biased region" description="Basic and acidic residues" evidence="1">
    <location>
        <begin position="1"/>
        <end position="15"/>
    </location>
</feature>
<name>A0A9P4Q9T4_9PEZI</name>
<proteinExistence type="predicted"/>
<keyword evidence="3" id="KW-1185">Reference proteome</keyword>
<feature type="compositionally biased region" description="Basic and acidic residues" evidence="1">
    <location>
        <begin position="92"/>
        <end position="101"/>
    </location>
</feature>
<gene>
    <name evidence="2" type="ORF">K431DRAFT_312921</name>
</gene>
<evidence type="ECO:0000256" key="1">
    <source>
        <dbReference type="SAM" id="MobiDB-lite"/>
    </source>
</evidence>
<reference evidence="2" key="1">
    <citation type="journal article" date="2020" name="Stud. Mycol.">
        <title>101 Dothideomycetes genomes: a test case for predicting lifestyles and emergence of pathogens.</title>
        <authorList>
            <person name="Haridas S."/>
            <person name="Albert R."/>
            <person name="Binder M."/>
            <person name="Bloem J."/>
            <person name="Labutti K."/>
            <person name="Salamov A."/>
            <person name="Andreopoulos B."/>
            <person name="Baker S."/>
            <person name="Barry K."/>
            <person name="Bills G."/>
            <person name="Bluhm B."/>
            <person name="Cannon C."/>
            <person name="Castanera R."/>
            <person name="Culley D."/>
            <person name="Daum C."/>
            <person name="Ezra D."/>
            <person name="Gonzalez J."/>
            <person name="Henrissat B."/>
            <person name="Kuo A."/>
            <person name="Liang C."/>
            <person name="Lipzen A."/>
            <person name="Lutzoni F."/>
            <person name="Magnuson J."/>
            <person name="Mondo S."/>
            <person name="Nolan M."/>
            <person name="Ohm R."/>
            <person name="Pangilinan J."/>
            <person name="Park H.-J."/>
            <person name="Ramirez L."/>
            <person name="Alfaro M."/>
            <person name="Sun H."/>
            <person name="Tritt A."/>
            <person name="Yoshinaga Y."/>
            <person name="Zwiers L.-H."/>
            <person name="Turgeon B."/>
            <person name="Goodwin S."/>
            <person name="Spatafora J."/>
            <person name="Crous P."/>
            <person name="Grigoriev I."/>
        </authorList>
    </citation>
    <scope>NUCLEOTIDE SEQUENCE</scope>
    <source>
        <strain evidence="2">CBS 116435</strain>
    </source>
</reference>
<evidence type="ECO:0000313" key="3">
    <source>
        <dbReference type="Proteomes" id="UP000799441"/>
    </source>
</evidence>
<dbReference type="Proteomes" id="UP000799441">
    <property type="component" value="Unassembled WGS sequence"/>
</dbReference>